<feature type="non-terminal residue" evidence="9">
    <location>
        <position position="253"/>
    </location>
</feature>
<proteinExistence type="inferred from homology"/>
<keyword evidence="4 7" id="KW-0812">Transmembrane</keyword>
<dbReference type="Proteomes" id="UP000752292">
    <property type="component" value="Unassembled WGS sequence"/>
</dbReference>
<comment type="subcellular location">
    <subcellularLocation>
        <location evidence="1 7">Cell membrane</location>
        <topology evidence="1 7">Multi-pass membrane protein</topology>
    </subcellularLocation>
</comment>
<feature type="transmembrane region" description="Helical" evidence="7">
    <location>
        <begin position="230"/>
        <end position="252"/>
    </location>
</feature>
<evidence type="ECO:0000256" key="1">
    <source>
        <dbReference type="ARBA" id="ARBA00004651"/>
    </source>
</evidence>
<evidence type="ECO:0000256" key="2">
    <source>
        <dbReference type="ARBA" id="ARBA00022448"/>
    </source>
</evidence>
<sequence>MTRNQLAAAADTLEAVFPAEAMAPEEPPVWLAAWESLSRNKVALAGALILLFMSLVALFPQHFILHSPYDQNPALGAKPPFFVDKGTGRLFLLGTDSIGRDLLARIVYGARVSLTVGLTTVAISGTIGVLIGLVSGFFGGWVDNLLMRIVDIFLAFPFVLLALCLVAILKPSLFIVIVAISVRIWVPYARLVRGSALAVREMEFVTGAKAAGLGTLAIMFKYVLPNVLAPAVVVATLSVGRMIIIEASLSFLG</sequence>
<dbReference type="PANTHER" id="PTHR43386">
    <property type="entry name" value="OLIGOPEPTIDE TRANSPORT SYSTEM PERMEASE PROTEIN APPC"/>
    <property type="match status" value="1"/>
</dbReference>
<dbReference type="InterPro" id="IPR050366">
    <property type="entry name" value="BP-dependent_transpt_permease"/>
</dbReference>
<evidence type="ECO:0000313" key="10">
    <source>
        <dbReference type="Proteomes" id="UP000752292"/>
    </source>
</evidence>
<keyword evidence="3" id="KW-1003">Cell membrane</keyword>
<feature type="transmembrane region" description="Helical" evidence="7">
    <location>
        <begin position="149"/>
        <end position="168"/>
    </location>
</feature>
<feature type="transmembrane region" description="Helical" evidence="7">
    <location>
        <begin position="174"/>
        <end position="192"/>
    </location>
</feature>
<protein>
    <submittedName>
        <fullName evidence="9">ABC transporter permease</fullName>
    </submittedName>
</protein>
<evidence type="ECO:0000256" key="5">
    <source>
        <dbReference type="ARBA" id="ARBA00022989"/>
    </source>
</evidence>
<accession>A0A932ZTS7</accession>
<dbReference type="PANTHER" id="PTHR43386:SF1">
    <property type="entry name" value="D,D-DIPEPTIDE TRANSPORT SYSTEM PERMEASE PROTEIN DDPC-RELATED"/>
    <property type="match status" value="1"/>
</dbReference>
<evidence type="ECO:0000256" key="4">
    <source>
        <dbReference type="ARBA" id="ARBA00022692"/>
    </source>
</evidence>
<feature type="transmembrane region" description="Helical" evidence="7">
    <location>
        <begin position="121"/>
        <end position="142"/>
    </location>
</feature>
<dbReference type="InterPro" id="IPR025966">
    <property type="entry name" value="OppC_N"/>
</dbReference>
<reference evidence="9" key="1">
    <citation type="submission" date="2020-07" db="EMBL/GenBank/DDBJ databases">
        <title>Huge and variable diversity of episymbiotic CPR bacteria and DPANN archaea in groundwater ecosystems.</title>
        <authorList>
            <person name="He C.Y."/>
            <person name="Keren R."/>
            <person name="Whittaker M."/>
            <person name="Farag I.F."/>
            <person name="Doudna J."/>
            <person name="Cate J.H.D."/>
            <person name="Banfield J.F."/>
        </authorList>
    </citation>
    <scope>NUCLEOTIDE SEQUENCE</scope>
    <source>
        <strain evidence="9">NC_groundwater_1370_Ag_S-0.2um_69_93</strain>
    </source>
</reference>
<keyword evidence="5 7" id="KW-1133">Transmembrane helix</keyword>
<organism evidence="9 10">
    <name type="scientific">Tectimicrobiota bacterium</name>
    <dbReference type="NCBI Taxonomy" id="2528274"/>
    <lineage>
        <taxon>Bacteria</taxon>
        <taxon>Pseudomonadati</taxon>
        <taxon>Nitrospinota/Tectimicrobiota group</taxon>
        <taxon>Candidatus Tectimicrobiota</taxon>
    </lineage>
</organism>
<comment type="similarity">
    <text evidence="7">Belongs to the binding-protein-dependent transport system permease family.</text>
</comment>
<dbReference type="InterPro" id="IPR035906">
    <property type="entry name" value="MetI-like_sf"/>
</dbReference>
<dbReference type="AlphaFoldDB" id="A0A932ZTS7"/>
<keyword evidence="2 7" id="KW-0813">Transport</keyword>
<dbReference type="Pfam" id="PF00528">
    <property type="entry name" value="BPD_transp_1"/>
    <property type="match status" value="1"/>
</dbReference>
<feature type="domain" description="ABC transmembrane type-1" evidence="8">
    <location>
        <begin position="110"/>
        <end position="253"/>
    </location>
</feature>
<feature type="transmembrane region" description="Helical" evidence="7">
    <location>
        <begin position="42"/>
        <end position="64"/>
    </location>
</feature>
<dbReference type="GO" id="GO:0005886">
    <property type="term" value="C:plasma membrane"/>
    <property type="evidence" value="ECO:0007669"/>
    <property type="project" value="UniProtKB-SubCell"/>
</dbReference>
<dbReference type="EMBL" id="JACQRX010000152">
    <property type="protein sequence ID" value="MBI4251486.1"/>
    <property type="molecule type" value="Genomic_DNA"/>
</dbReference>
<name>A0A932ZTS7_UNCTE</name>
<evidence type="ECO:0000259" key="8">
    <source>
        <dbReference type="PROSITE" id="PS50928"/>
    </source>
</evidence>
<evidence type="ECO:0000256" key="7">
    <source>
        <dbReference type="RuleBase" id="RU363032"/>
    </source>
</evidence>
<dbReference type="InterPro" id="IPR000515">
    <property type="entry name" value="MetI-like"/>
</dbReference>
<dbReference type="PROSITE" id="PS50928">
    <property type="entry name" value="ABC_TM1"/>
    <property type="match status" value="1"/>
</dbReference>
<evidence type="ECO:0000256" key="6">
    <source>
        <dbReference type="ARBA" id="ARBA00023136"/>
    </source>
</evidence>
<keyword evidence="6 7" id="KW-0472">Membrane</keyword>
<comment type="caution">
    <text evidence="9">The sequence shown here is derived from an EMBL/GenBank/DDBJ whole genome shotgun (WGS) entry which is preliminary data.</text>
</comment>
<dbReference type="CDD" id="cd06261">
    <property type="entry name" value="TM_PBP2"/>
    <property type="match status" value="1"/>
</dbReference>
<dbReference type="GO" id="GO:0055085">
    <property type="term" value="P:transmembrane transport"/>
    <property type="evidence" value="ECO:0007669"/>
    <property type="project" value="InterPro"/>
</dbReference>
<gene>
    <name evidence="9" type="ORF">HY618_03420</name>
</gene>
<dbReference type="SUPFAM" id="SSF161098">
    <property type="entry name" value="MetI-like"/>
    <property type="match status" value="1"/>
</dbReference>
<dbReference type="Gene3D" id="1.10.3720.10">
    <property type="entry name" value="MetI-like"/>
    <property type="match status" value="1"/>
</dbReference>
<evidence type="ECO:0000313" key="9">
    <source>
        <dbReference type="EMBL" id="MBI4251486.1"/>
    </source>
</evidence>
<dbReference type="Pfam" id="PF12911">
    <property type="entry name" value="OppC_N"/>
    <property type="match status" value="1"/>
</dbReference>
<evidence type="ECO:0000256" key="3">
    <source>
        <dbReference type="ARBA" id="ARBA00022475"/>
    </source>
</evidence>